<reference evidence="3" key="1">
    <citation type="submission" date="2016-11" db="UniProtKB">
        <authorList>
            <consortium name="WormBaseParasite"/>
        </authorList>
    </citation>
    <scope>IDENTIFICATION</scope>
</reference>
<keyword evidence="1" id="KW-1133">Transmembrane helix</keyword>
<dbReference type="Proteomes" id="UP000095287">
    <property type="component" value="Unplaced"/>
</dbReference>
<proteinExistence type="predicted"/>
<dbReference type="WBParaSite" id="L893_g2626.t1">
    <property type="protein sequence ID" value="L893_g2626.t1"/>
    <property type="gene ID" value="L893_g2626"/>
</dbReference>
<keyword evidence="2" id="KW-1185">Reference proteome</keyword>
<protein>
    <submittedName>
        <fullName evidence="3">Transmembrane protein</fullName>
    </submittedName>
</protein>
<name>A0A1I7ZGU1_9BILA</name>
<sequence length="154" mass="17704">MRLSEAPKLSSRRLESLRSKLIRLSSINVCFVSPSRFAARVTFTERWPQLGDQAAFPAQVVIPTSSSTFFGHRGTHRRSTRSYLPGSKKAIRVPSVEPSFSTLATLLGWPCTRRYTWDFYVLSVIFWTVFAVGIPWMIWMIFFYQPYETQGAPE</sequence>
<organism evidence="2 3">
    <name type="scientific">Steinernema glaseri</name>
    <dbReference type="NCBI Taxonomy" id="37863"/>
    <lineage>
        <taxon>Eukaryota</taxon>
        <taxon>Metazoa</taxon>
        <taxon>Ecdysozoa</taxon>
        <taxon>Nematoda</taxon>
        <taxon>Chromadorea</taxon>
        <taxon>Rhabditida</taxon>
        <taxon>Tylenchina</taxon>
        <taxon>Panagrolaimomorpha</taxon>
        <taxon>Strongyloidoidea</taxon>
        <taxon>Steinernematidae</taxon>
        <taxon>Steinernema</taxon>
    </lineage>
</organism>
<keyword evidence="1" id="KW-0812">Transmembrane</keyword>
<accession>A0A1I7ZGU1</accession>
<evidence type="ECO:0000256" key="1">
    <source>
        <dbReference type="SAM" id="Phobius"/>
    </source>
</evidence>
<evidence type="ECO:0000313" key="2">
    <source>
        <dbReference type="Proteomes" id="UP000095287"/>
    </source>
</evidence>
<feature type="transmembrane region" description="Helical" evidence="1">
    <location>
        <begin position="119"/>
        <end position="144"/>
    </location>
</feature>
<evidence type="ECO:0000313" key="3">
    <source>
        <dbReference type="WBParaSite" id="L893_g2626.t1"/>
    </source>
</evidence>
<keyword evidence="1" id="KW-0472">Membrane</keyword>
<dbReference type="AlphaFoldDB" id="A0A1I7ZGU1"/>